<dbReference type="SUPFAM" id="SSF82771">
    <property type="entry name" value="GIY-YIG endonuclease"/>
    <property type="match status" value="1"/>
</dbReference>
<dbReference type="PANTHER" id="PTHR34477">
    <property type="entry name" value="UPF0213 PROTEIN YHBQ"/>
    <property type="match status" value="1"/>
</dbReference>
<comment type="similarity">
    <text evidence="1">Belongs to the UPF0213 family.</text>
</comment>
<keyword evidence="4" id="KW-1185">Reference proteome</keyword>
<dbReference type="EMBL" id="FRAM01000001">
    <property type="protein sequence ID" value="SHK12412.1"/>
    <property type="molecule type" value="Genomic_DNA"/>
</dbReference>
<name>A0A1M6PWX6_9FLAO</name>
<dbReference type="STRING" id="216903.SAMN05444371_1370"/>
<protein>
    <submittedName>
        <fullName evidence="3">Putative endonuclease</fullName>
    </submittedName>
</protein>
<dbReference type="AlphaFoldDB" id="A0A1M6PWX6"/>
<dbReference type="Pfam" id="PF01541">
    <property type="entry name" value="GIY-YIG"/>
    <property type="match status" value="1"/>
</dbReference>
<evidence type="ECO:0000313" key="4">
    <source>
        <dbReference type="Proteomes" id="UP000184498"/>
    </source>
</evidence>
<dbReference type="PROSITE" id="PS50164">
    <property type="entry name" value="GIY_YIG"/>
    <property type="match status" value="1"/>
</dbReference>
<evidence type="ECO:0000313" key="3">
    <source>
        <dbReference type="EMBL" id="SHK12412.1"/>
    </source>
</evidence>
<organism evidence="3 4">
    <name type="scientific">Epilithonimonas mollis</name>
    <dbReference type="NCBI Taxonomy" id="216903"/>
    <lineage>
        <taxon>Bacteria</taxon>
        <taxon>Pseudomonadati</taxon>
        <taxon>Bacteroidota</taxon>
        <taxon>Flavobacteriia</taxon>
        <taxon>Flavobacteriales</taxon>
        <taxon>Weeksellaceae</taxon>
        <taxon>Chryseobacterium group</taxon>
        <taxon>Epilithonimonas</taxon>
    </lineage>
</organism>
<keyword evidence="3" id="KW-0255">Endonuclease</keyword>
<dbReference type="InterPro" id="IPR050190">
    <property type="entry name" value="UPF0213_domain"/>
</dbReference>
<dbReference type="CDD" id="cd10456">
    <property type="entry name" value="GIY-YIG_UPF0213"/>
    <property type="match status" value="1"/>
</dbReference>
<dbReference type="RefSeq" id="WP_072997004.1">
    <property type="nucleotide sequence ID" value="NZ_FRAM01000001.1"/>
</dbReference>
<sequence length="97" mass="11743">MKRYYVYIIKCSDNSYYTGVTNDLESRINEHNDGLNPDSYTYKRRPVKLVFHYEFNDINQAIDFEKQVKGWSRKKKEAIINDKWDLLPELSKNRMKD</sequence>
<accession>A0A1M6PWX6</accession>
<gene>
    <name evidence="3" type="ORF">SAMN05444371_1370</name>
</gene>
<dbReference type="OrthoDB" id="1495241at2"/>
<keyword evidence="3" id="KW-0378">Hydrolase</keyword>
<dbReference type="InterPro" id="IPR035901">
    <property type="entry name" value="GIY-YIG_endonuc_sf"/>
</dbReference>
<keyword evidence="3" id="KW-0540">Nuclease</keyword>
<evidence type="ECO:0000259" key="2">
    <source>
        <dbReference type="PROSITE" id="PS50164"/>
    </source>
</evidence>
<dbReference type="SMART" id="SM00465">
    <property type="entry name" value="GIYc"/>
    <property type="match status" value="1"/>
</dbReference>
<dbReference type="GO" id="GO:0004519">
    <property type="term" value="F:endonuclease activity"/>
    <property type="evidence" value="ECO:0007669"/>
    <property type="project" value="UniProtKB-KW"/>
</dbReference>
<dbReference type="PANTHER" id="PTHR34477:SF1">
    <property type="entry name" value="UPF0213 PROTEIN YHBQ"/>
    <property type="match status" value="1"/>
</dbReference>
<evidence type="ECO:0000256" key="1">
    <source>
        <dbReference type="ARBA" id="ARBA00007435"/>
    </source>
</evidence>
<dbReference type="InterPro" id="IPR000305">
    <property type="entry name" value="GIY-YIG_endonuc"/>
</dbReference>
<reference evidence="4" key="1">
    <citation type="submission" date="2016-11" db="EMBL/GenBank/DDBJ databases">
        <authorList>
            <person name="Varghese N."/>
            <person name="Submissions S."/>
        </authorList>
    </citation>
    <scope>NUCLEOTIDE SEQUENCE [LARGE SCALE GENOMIC DNA]</scope>
    <source>
        <strain evidence="4">DSM 18016</strain>
    </source>
</reference>
<dbReference type="Proteomes" id="UP000184498">
    <property type="component" value="Unassembled WGS sequence"/>
</dbReference>
<dbReference type="Gene3D" id="3.40.1440.10">
    <property type="entry name" value="GIY-YIG endonuclease"/>
    <property type="match status" value="1"/>
</dbReference>
<proteinExistence type="inferred from homology"/>
<feature type="domain" description="GIY-YIG" evidence="2">
    <location>
        <begin position="2"/>
        <end position="78"/>
    </location>
</feature>